<sequence>MMARPARPALASLRHARWLALLGVLASTCASAQGPACKVMTEEHGLWMLPGCKLVDHKPQISADTLQDLPYDADGLALVQTADGFHYVDRRGRSQAVITWDNGADPLQEGLFRGRVGDRVGYFNAAFEQVIAATFDFAWPFQDGVAEVCNGCRRGTPDGDGHTPMEGGEWFRIDRSGRRLK</sequence>
<dbReference type="EMBL" id="JAFFTA010000019">
    <property type="protein sequence ID" value="MBM9914313.1"/>
    <property type="molecule type" value="Genomic_DNA"/>
</dbReference>
<accession>A0AAW4GJ72</accession>
<comment type="caution">
    <text evidence="2">The sequence shown here is derived from an EMBL/GenBank/DDBJ whole genome shotgun (WGS) entry which is preliminary data.</text>
</comment>
<gene>
    <name evidence="2" type="ORF">JJW18_12620</name>
    <name evidence="3" type="ORF">JJW19_18805</name>
</gene>
<reference evidence="4" key="1">
    <citation type="submission" date="2021-01" db="EMBL/GenBank/DDBJ databases">
        <title>Stenotrophomonas maltophilia.</title>
        <authorList>
            <person name="Yu Y."/>
        </authorList>
    </citation>
    <scope>NUCLEOTIDE SEQUENCE [LARGE SCALE GENOMIC DNA]</scope>
    <source>
        <strain evidence="4">As-6</strain>
    </source>
</reference>
<feature type="chain" id="PRO_5043901869" evidence="1">
    <location>
        <begin position="33"/>
        <end position="181"/>
    </location>
</feature>
<reference evidence="2" key="2">
    <citation type="submission" date="2021-01" db="EMBL/GenBank/DDBJ databases">
        <authorList>
            <person name="Yu Y."/>
        </authorList>
    </citation>
    <scope>NUCLEOTIDE SEQUENCE</scope>
    <source>
        <strain evidence="2">As-5</strain>
        <strain evidence="3">As-6</strain>
    </source>
</reference>
<evidence type="ECO:0000313" key="3">
    <source>
        <dbReference type="EMBL" id="MBM9940192.1"/>
    </source>
</evidence>
<organism evidence="2 5">
    <name type="scientific">Stenotrophomonas lactitubi</name>
    <dbReference type="NCBI Taxonomy" id="2045214"/>
    <lineage>
        <taxon>Bacteria</taxon>
        <taxon>Pseudomonadati</taxon>
        <taxon>Pseudomonadota</taxon>
        <taxon>Gammaproteobacteria</taxon>
        <taxon>Lysobacterales</taxon>
        <taxon>Lysobacteraceae</taxon>
        <taxon>Stenotrophomonas</taxon>
    </lineage>
</organism>
<feature type="signal peptide" evidence="1">
    <location>
        <begin position="1"/>
        <end position="32"/>
    </location>
</feature>
<evidence type="ECO:0000256" key="1">
    <source>
        <dbReference type="SAM" id="SignalP"/>
    </source>
</evidence>
<dbReference type="RefSeq" id="WP_205404790.1">
    <property type="nucleotide sequence ID" value="NZ_JAFFTA010000019.1"/>
</dbReference>
<dbReference type="Proteomes" id="UP000784064">
    <property type="component" value="Unassembled WGS sequence"/>
</dbReference>
<dbReference type="AlphaFoldDB" id="A0AAW4GJ72"/>
<name>A0AAW4GJ72_9GAMM</name>
<dbReference type="Pfam" id="PF14903">
    <property type="entry name" value="WG_beta_rep"/>
    <property type="match status" value="1"/>
</dbReference>
<dbReference type="Proteomes" id="UP000749453">
    <property type="component" value="Unassembled WGS sequence"/>
</dbReference>
<protein>
    <submittedName>
        <fullName evidence="2">WG repeat-containing protein</fullName>
    </submittedName>
</protein>
<evidence type="ECO:0000313" key="5">
    <source>
        <dbReference type="Proteomes" id="UP000784064"/>
    </source>
</evidence>
<dbReference type="EMBL" id="JAFFTB010000033">
    <property type="protein sequence ID" value="MBM9940192.1"/>
    <property type="molecule type" value="Genomic_DNA"/>
</dbReference>
<dbReference type="InterPro" id="IPR032774">
    <property type="entry name" value="WG_beta_rep"/>
</dbReference>
<evidence type="ECO:0000313" key="2">
    <source>
        <dbReference type="EMBL" id="MBM9914313.1"/>
    </source>
</evidence>
<keyword evidence="4" id="KW-1185">Reference proteome</keyword>
<keyword evidence="1" id="KW-0732">Signal</keyword>
<proteinExistence type="predicted"/>
<evidence type="ECO:0000313" key="4">
    <source>
        <dbReference type="Proteomes" id="UP000749453"/>
    </source>
</evidence>